<evidence type="ECO:0000256" key="1">
    <source>
        <dbReference type="SAM" id="MobiDB-lite"/>
    </source>
</evidence>
<feature type="region of interest" description="Disordered" evidence="1">
    <location>
        <begin position="1"/>
        <end position="48"/>
    </location>
</feature>
<evidence type="ECO:0000313" key="2">
    <source>
        <dbReference type="EMBL" id="CAH8358626.1"/>
    </source>
</evidence>
<comment type="caution">
    <text evidence="2">The sequence shown here is derived from an EMBL/GenBank/DDBJ whole genome shotgun (WGS) entry which is preliminary data.</text>
</comment>
<feature type="compositionally biased region" description="Acidic residues" evidence="1">
    <location>
        <begin position="25"/>
        <end position="44"/>
    </location>
</feature>
<keyword evidence="3" id="KW-1185">Reference proteome</keyword>
<sequence>MGDGKGDGDEEENDVEDASGKDNEIGEEEIGNDGENGENDEEAIEPIKPSRMFLYISEYKKQIKLGTRCLLVDV</sequence>
<proteinExistence type="predicted"/>
<feature type="compositionally biased region" description="Acidic residues" evidence="1">
    <location>
        <begin position="8"/>
        <end position="17"/>
    </location>
</feature>
<reference evidence="2 3" key="1">
    <citation type="submission" date="2022-03" db="EMBL/GenBank/DDBJ databases">
        <authorList>
            <person name="Macdonald S."/>
            <person name="Ahmed S."/>
            <person name="Newling K."/>
        </authorList>
    </citation>
    <scope>NUCLEOTIDE SEQUENCE [LARGE SCALE GENOMIC DNA]</scope>
</reference>
<gene>
    <name evidence="2" type="ORF">ERUC_LOCUS24382</name>
</gene>
<name>A0ABC8KSD0_ERUVS</name>
<protein>
    <submittedName>
        <fullName evidence="2">Uncharacterized protein</fullName>
    </submittedName>
</protein>
<accession>A0ABC8KSD0</accession>
<organism evidence="2 3">
    <name type="scientific">Eruca vesicaria subsp. sativa</name>
    <name type="common">Garden rocket</name>
    <name type="synonym">Eruca sativa</name>
    <dbReference type="NCBI Taxonomy" id="29727"/>
    <lineage>
        <taxon>Eukaryota</taxon>
        <taxon>Viridiplantae</taxon>
        <taxon>Streptophyta</taxon>
        <taxon>Embryophyta</taxon>
        <taxon>Tracheophyta</taxon>
        <taxon>Spermatophyta</taxon>
        <taxon>Magnoliopsida</taxon>
        <taxon>eudicotyledons</taxon>
        <taxon>Gunneridae</taxon>
        <taxon>Pentapetalae</taxon>
        <taxon>rosids</taxon>
        <taxon>malvids</taxon>
        <taxon>Brassicales</taxon>
        <taxon>Brassicaceae</taxon>
        <taxon>Brassiceae</taxon>
        <taxon>Eruca</taxon>
    </lineage>
</organism>
<dbReference type="Proteomes" id="UP001642260">
    <property type="component" value="Unassembled WGS sequence"/>
</dbReference>
<dbReference type="AlphaFoldDB" id="A0ABC8KSD0"/>
<dbReference type="EMBL" id="CAKOAT010251265">
    <property type="protein sequence ID" value="CAH8358626.1"/>
    <property type="molecule type" value="Genomic_DNA"/>
</dbReference>
<evidence type="ECO:0000313" key="3">
    <source>
        <dbReference type="Proteomes" id="UP001642260"/>
    </source>
</evidence>